<dbReference type="eggNOG" id="COG0346">
    <property type="taxonomic scope" value="Bacteria"/>
</dbReference>
<evidence type="ECO:0000313" key="3">
    <source>
        <dbReference type="Proteomes" id="UP000002007"/>
    </source>
</evidence>
<evidence type="ECO:0000256" key="1">
    <source>
        <dbReference type="SAM" id="MobiDB-lite"/>
    </source>
</evidence>
<dbReference type="RefSeq" id="WP_012246835.1">
    <property type="nucleotide sequence ID" value="NC_010168.1"/>
</dbReference>
<evidence type="ECO:0000313" key="2">
    <source>
        <dbReference type="EMBL" id="ABY25208.1"/>
    </source>
</evidence>
<dbReference type="AlphaFoldDB" id="A9WVI7"/>
<feature type="region of interest" description="Disordered" evidence="1">
    <location>
        <begin position="160"/>
        <end position="205"/>
    </location>
</feature>
<organism evidence="2 3">
    <name type="scientific">Renibacterium salmoninarum (strain ATCC 33209 / DSM 20767 / JCM 11484 / NBRC 15589 / NCIMB 2235)</name>
    <dbReference type="NCBI Taxonomy" id="288705"/>
    <lineage>
        <taxon>Bacteria</taxon>
        <taxon>Bacillati</taxon>
        <taxon>Actinomycetota</taxon>
        <taxon>Actinomycetes</taxon>
        <taxon>Micrococcales</taxon>
        <taxon>Micrococcaceae</taxon>
        <taxon>Renibacterium</taxon>
    </lineage>
</organism>
<name>A9WVI7_RENSM</name>
<dbReference type="HOGENOM" id="CLU_099737_0_0_11"/>
<keyword evidence="3" id="KW-1185">Reference proteome</keyword>
<protein>
    <submittedName>
        <fullName evidence="2">Uncharacterized protein</fullName>
    </submittedName>
</protein>
<dbReference type="Proteomes" id="UP000002007">
    <property type="component" value="Chromosome"/>
</dbReference>
<dbReference type="KEGG" id="rsa:RSal33209_3499"/>
<sequence length="205" mass="22146">MAQLGFEVRDLEIFASRTVADGTAAEIVHREHQTSVEVRDRDGLSFFVNTAEPLESDPAADGRLSVNMLWLTPDVPAAITDLSNIGARLLKTADNGHIADFAAKNSGKIMAHFAKTAAHGPLGFGYHGKVEELLERLLAAGIDAHLIDESYGRTLHITNPDFADQPSNPTGPTIWVNEEDQPDQYGYTAPSGTAPQAARLDRDSN</sequence>
<reference evidence="3" key="1">
    <citation type="journal article" date="2008" name="J. Bacteriol.">
        <title>Genome sequence of the fish pathogen Renibacterium salmoninarum suggests reductive evolution away from an environmental Arthrobacter ancestor.</title>
        <authorList>
            <person name="Wiens G.D."/>
            <person name="Rockey D.D."/>
            <person name="Wu Z."/>
            <person name="Chang J."/>
            <person name="Levy R."/>
            <person name="Crane S."/>
            <person name="Chen D.S."/>
            <person name="Capri G.R."/>
            <person name="Burnett J.R."/>
            <person name="Sudheesh P.S."/>
            <person name="Schipma M.J."/>
            <person name="Burd H."/>
            <person name="Bhattacharyya A."/>
            <person name="Rhodes L.D."/>
            <person name="Kaul R."/>
            <person name="Strom M.S."/>
        </authorList>
    </citation>
    <scope>NUCLEOTIDE SEQUENCE [LARGE SCALE GENOMIC DNA]</scope>
    <source>
        <strain evidence="3">ATCC 33209 / DSM 20767 / JCM 11484 / NBRC 15589 / NCIMB 2235</strain>
    </source>
</reference>
<dbReference type="EMBL" id="CP000910">
    <property type="protein sequence ID" value="ABY25208.1"/>
    <property type="molecule type" value="Genomic_DNA"/>
</dbReference>
<accession>A9WVI7</accession>
<gene>
    <name evidence="2" type="ordered locus">RSal33209_3499</name>
</gene>
<dbReference type="STRING" id="288705.RSal33209_3499"/>
<proteinExistence type="predicted"/>